<dbReference type="STRING" id="4795.A0A225WWH3"/>
<dbReference type="Proteomes" id="UP000198211">
    <property type="component" value="Unassembled WGS sequence"/>
</dbReference>
<dbReference type="AlphaFoldDB" id="A0A225WWH3"/>
<name>A0A225WWH3_9STRA</name>
<sequence>MRQFMKDKPHRWGTKLVMTYCAKSAYCLILEVYCGKSSQDPAGDDDLSDDSSGSAATLRNMNAVLPQKKKAYLQLLKRNVYSVDTIQTRKRGFHTFLKQKESKRPKLVPRGCTQFAVSKSVPQLSTMVWFDNTIVYMLGCGTSTSMLSCDRRLPRTQGQKVTIPCPAAMKAYHQYMGGVDVHDQLRLQRYSVQLSLRFRKYYKSLALGLIDMAIINSFIIFREKCKTRGDPLADHASFIAQFRAQLLYVGAAEFADTVRLELALSHLHNMMTALLELEMDNEWVEVNDTPEACTNRKTVSSKRQVTRFYCPKCSNGSKRHYPNNLTCYEIWHQLWCNGSERPQARCGRGIQMRGPGKKHGGIDEDDDAKEEPTRHADSAADTTSEIAEGTAAPTTENTVAATREVTAAPTRTL</sequence>
<dbReference type="Pfam" id="PF13843">
    <property type="entry name" value="DDE_Tnp_1_7"/>
    <property type="match status" value="1"/>
</dbReference>
<protein>
    <recommendedName>
        <fullName evidence="2">PiggyBac transposable element-derived protein domain-containing protein</fullName>
    </recommendedName>
</protein>
<dbReference type="PANTHER" id="PTHR46599:SF3">
    <property type="entry name" value="PIGGYBAC TRANSPOSABLE ELEMENT-DERIVED PROTEIN 4"/>
    <property type="match status" value="1"/>
</dbReference>
<dbReference type="OrthoDB" id="128668at2759"/>
<feature type="region of interest" description="Disordered" evidence="1">
    <location>
        <begin position="347"/>
        <end position="413"/>
    </location>
</feature>
<accession>A0A225WWH3</accession>
<evidence type="ECO:0000313" key="3">
    <source>
        <dbReference type="EMBL" id="OWZ21408.1"/>
    </source>
</evidence>
<dbReference type="InterPro" id="IPR029526">
    <property type="entry name" value="PGBD"/>
</dbReference>
<proteinExistence type="predicted"/>
<evidence type="ECO:0000256" key="1">
    <source>
        <dbReference type="SAM" id="MobiDB-lite"/>
    </source>
</evidence>
<dbReference type="EMBL" id="NBNE01000229">
    <property type="protein sequence ID" value="OWZ21408.1"/>
    <property type="molecule type" value="Genomic_DNA"/>
</dbReference>
<reference evidence="4" key="1">
    <citation type="submission" date="2017-03" db="EMBL/GenBank/DDBJ databases">
        <title>Phytopthora megakarya and P. palmivora, two closely related causual agents of cacao black pod achieved similar genome size and gene model numbers by different mechanisms.</title>
        <authorList>
            <person name="Ali S."/>
            <person name="Shao J."/>
            <person name="Larry D.J."/>
            <person name="Kronmiller B."/>
            <person name="Shen D."/>
            <person name="Strem M.D."/>
            <person name="Melnick R.L."/>
            <person name="Guiltinan M.J."/>
            <person name="Tyler B.M."/>
            <person name="Meinhardt L.W."/>
            <person name="Bailey B.A."/>
        </authorList>
    </citation>
    <scope>NUCLEOTIDE SEQUENCE [LARGE SCALE GENOMIC DNA]</scope>
    <source>
        <strain evidence="4">zdho120</strain>
    </source>
</reference>
<feature type="domain" description="PiggyBac transposable element-derived protein" evidence="2">
    <location>
        <begin position="2"/>
        <end position="218"/>
    </location>
</feature>
<gene>
    <name evidence="3" type="ORF">PHMEG_0004061</name>
</gene>
<evidence type="ECO:0000313" key="4">
    <source>
        <dbReference type="Proteomes" id="UP000198211"/>
    </source>
</evidence>
<comment type="caution">
    <text evidence="3">The sequence shown here is derived from an EMBL/GenBank/DDBJ whole genome shotgun (WGS) entry which is preliminary data.</text>
</comment>
<organism evidence="3 4">
    <name type="scientific">Phytophthora megakarya</name>
    <dbReference type="NCBI Taxonomy" id="4795"/>
    <lineage>
        <taxon>Eukaryota</taxon>
        <taxon>Sar</taxon>
        <taxon>Stramenopiles</taxon>
        <taxon>Oomycota</taxon>
        <taxon>Peronosporomycetes</taxon>
        <taxon>Peronosporales</taxon>
        <taxon>Peronosporaceae</taxon>
        <taxon>Phytophthora</taxon>
    </lineage>
</organism>
<evidence type="ECO:0000259" key="2">
    <source>
        <dbReference type="Pfam" id="PF13843"/>
    </source>
</evidence>
<keyword evidence="4" id="KW-1185">Reference proteome</keyword>
<dbReference type="PANTHER" id="PTHR46599">
    <property type="entry name" value="PIGGYBAC TRANSPOSABLE ELEMENT-DERIVED PROTEIN 4"/>
    <property type="match status" value="1"/>
</dbReference>